<dbReference type="RefSeq" id="WP_199305507.1">
    <property type="nucleotide sequence ID" value="NZ_JAMPLM010000057.1"/>
</dbReference>
<feature type="compositionally biased region" description="Polar residues" evidence="1">
    <location>
        <begin position="1640"/>
        <end position="1653"/>
    </location>
</feature>
<proteinExistence type="predicted"/>
<dbReference type="Proteomes" id="UP001476950">
    <property type="component" value="Unassembled WGS sequence"/>
</dbReference>
<organism evidence="3 4">
    <name type="scientific">Stenomitos frigidus AS-A4</name>
    <dbReference type="NCBI Taxonomy" id="2933935"/>
    <lineage>
        <taxon>Bacteria</taxon>
        <taxon>Bacillati</taxon>
        <taxon>Cyanobacteriota</taxon>
        <taxon>Cyanophyceae</taxon>
        <taxon>Leptolyngbyales</taxon>
        <taxon>Leptolyngbyaceae</taxon>
        <taxon>Stenomitos</taxon>
    </lineage>
</organism>
<sequence>MTQSQRHWGWTLSLAIAGALAQFSSGIFSSTNYAWAQPVPDNTLGSESSVITPNVVNGLPSDQIDGGAMRGSNLFHSFREFSINENRGAYFTNPAGIENILSRVTSNSRSDILGRLGVLGNANLFLINPNGIVFGPNARLDVNGSFVASTANRFTFPNGSEFSATNPQAAPLLTVNVTPGLQYGSTAATIANRANLSVGQDLTLAAGNLDVQGTLQAGRNLTLQAQDTVQVRDTATNPLIAVAGGRLQVQGSNVDIFALNHPNSGFWSGGDLVLRSSNAAIGDAHFHAGGNFRVEQLDGSPGSLLSPNDPIIFTNGDVTLGDYIGASLHILAGGSVTLGTATITGTGDTATTINPNNTKLFNGSKSYADLARFNLTEYRATLNSDGTVRSVDSVLVPITIDGSQQPTVDIRAGVDWAQLGGLPTGPSLAGTVTPVPNLTSTAVRADITLNGKVLNSSRFSQGIRIEQPGGLVLLTNQFSPNNLPGTITIRGNVDTSTRVPERNGGDIRVYGRGDITIAPPVPSSSILLNSSSDSTSGTAGNGGAISFATNSGTISLTNSDSFSSSSSPSSSDSTSGTAGNGGAISFATNSGTISLTNSDSFSSSSSPSSSFSTSDTAGNGGAISFATNSGNIFLTNSDSFSRSRSTSGTAGNGGAISFATNSGTISLTGSRSNSSSDSSSGTAGNGGAISFTTHSGNIFLTNSFSTSSSTSTSTSTSSLSLSSGTAGNGGAISFTTHSSNISLTNSFSFSTSDSSSGDTGSGGAISFSTNLGTISLTGSFSFSTSSSTSGTAGNGGAISFSTNLGTISLTNSFSNSNSSSFSGTAGSGGAISFATHSGNIFLINSTSNSFSRSSSSSGTAGNGGAISFSTNLGNISLLNSDSNSYSTSSSGTARNGGAILFSTNLGNISLSGSDLNSTSTSTSGTAGNGGAIRLSARSGTVSGRDSVLNSFAVSQQGGSGNGGKVTLEAGSEVSGLTVNTVASSDLAGDVEVTGFDNLQVANTRILTAQQVEVCLFDSCPPNRPLRINLGDRGQAGNVKVSSIGNLTFSNSAIESDTRGGNPAGNITFQANGGIEITNRSTISARTSSGGQAGSIRFDAPTLVVAGNAQVLAETSSSGAGGSIFVTAPTAVDLRRVNDFSPVLSVQTSGAGRSGDIVVNTQNLTLSDQARITATATATATNLDGGGSITLNASTMNLAGIVGVFAETQGQAPAGTLRLNPYNNQPDLNVTLAPSSQISASTSGSGNGGDLIIQAPRSIALSGPGKLAVEATSSGNAGNIEISTGNLTLTNGVEVSASSSASGKAGNVNITANNFDLSQGAKVTSITAGSGAAGNIVVNTNNQLLLTGNGTGLFASTTPNSTGAGGSIFVDPIRVSVLDSARIAVDSQGQGNAGILSLQAGTLLLDRGTLLASTASGEGGNIDLTVNDLILLRNRSLISAQAGGTGKGGNIAIDSSAGFIVAAPDQDSDIIANAFQGQGGGIQIKAQGIFGLEERRAIRGNGTNDIDASSEFGIDGVVENNTPDVDPNRGLVVLPTEPVETEVAQGCQTTGNQAASRFVITGRGGLPPNPSEALSGDAVAMDLVTLSPNVANRSNPTVSTPSTRPAPQEIVEAQGWIINSNRDVILVAQAPATTPDRPQPTAVNCSKSQLNLER</sequence>
<accession>A0ABV0KSL6</accession>
<keyword evidence="4" id="KW-1185">Reference proteome</keyword>
<feature type="domain" description="Filamentous haemagglutinin FhaB/tRNA nuclease CdiA-like TPS" evidence="2">
    <location>
        <begin position="45"/>
        <end position="157"/>
    </location>
</feature>
<dbReference type="EMBL" id="JAMPLM010000057">
    <property type="protein sequence ID" value="MEP1062215.1"/>
    <property type="molecule type" value="Genomic_DNA"/>
</dbReference>
<evidence type="ECO:0000259" key="2">
    <source>
        <dbReference type="SMART" id="SM00912"/>
    </source>
</evidence>
<evidence type="ECO:0000256" key="1">
    <source>
        <dbReference type="SAM" id="MobiDB-lite"/>
    </source>
</evidence>
<dbReference type="SMART" id="SM00912">
    <property type="entry name" value="Haemagg_act"/>
    <property type="match status" value="1"/>
</dbReference>
<feature type="region of interest" description="Disordered" evidence="1">
    <location>
        <begin position="1630"/>
        <end position="1653"/>
    </location>
</feature>
<dbReference type="Gene3D" id="2.160.20.10">
    <property type="entry name" value="Single-stranded right-handed beta-helix, Pectin lyase-like"/>
    <property type="match status" value="2"/>
</dbReference>
<gene>
    <name evidence="3" type="ORF">NDI38_27975</name>
</gene>
<reference evidence="3 4" key="1">
    <citation type="submission" date="2022-04" db="EMBL/GenBank/DDBJ databases">
        <title>Positive selection, recombination, and allopatry shape intraspecific diversity of widespread and dominant cyanobacteria.</title>
        <authorList>
            <person name="Wei J."/>
            <person name="Shu W."/>
            <person name="Hu C."/>
        </authorList>
    </citation>
    <scope>NUCLEOTIDE SEQUENCE [LARGE SCALE GENOMIC DNA]</scope>
    <source>
        <strain evidence="3 4">AS-A4</strain>
    </source>
</reference>
<evidence type="ECO:0000313" key="4">
    <source>
        <dbReference type="Proteomes" id="UP001476950"/>
    </source>
</evidence>
<feature type="region of interest" description="Disordered" evidence="1">
    <location>
        <begin position="558"/>
        <end position="578"/>
    </location>
</feature>
<feature type="compositionally biased region" description="Low complexity" evidence="1">
    <location>
        <begin position="558"/>
        <end position="577"/>
    </location>
</feature>
<protein>
    <submittedName>
        <fullName evidence="3">Filamentous hemagglutinin N-terminal domain-containing protein</fullName>
    </submittedName>
</protein>
<dbReference type="SUPFAM" id="SSF51126">
    <property type="entry name" value="Pectin lyase-like"/>
    <property type="match status" value="1"/>
</dbReference>
<comment type="caution">
    <text evidence="3">The sequence shown here is derived from an EMBL/GenBank/DDBJ whole genome shotgun (WGS) entry which is preliminary data.</text>
</comment>
<name>A0ABV0KSL6_9CYAN</name>
<evidence type="ECO:0000313" key="3">
    <source>
        <dbReference type="EMBL" id="MEP1062215.1"/>
    </source>
</evidence>
<dbReference type="Pfam" id="PF05860">
    <property type="entry name" value="TPS"/>
    <property type="match status" value="1"/>
</dbReference>
<dbReference type="InterPro" id="IPR012334">
    <property type="entry name" value="Pectin_lyas_fold"/>
</dbReference>
<dbReference type="InterPro" id="IPR008638">
    <property type="entry name" value="FhaB/CdiA-like_TPS"/>
</dbReference>
<dbReference type="NCBIfam" id="TIGR01901">
    <property type="entry name" value="adhes_NPXG"/>
    <property type="match status" value="1"/>
</dbReference>
<dbReference type="InterPro" id="IPR011050">
    <property type="entry name" value="Pectin_lyase_fold/virulence"/>
</dbReference>